<gene>
    <name evidence="1" type="ordered locus">DEFDS_P105</name>
</gene>
<proteinExistence type="predicted"/>
<geneLocation type="plasmid" evidence="1 2">
    <name>megaplasmid pDF308</name>
</geneLocation>
<organism evidence="1 2">
    <name type="scientific">Deferribacter desulfuricans (strain DSM 14783 / JCM 11476 / NBRC 101012 / SSM1)</name>
    <dbReference type="NCBI Taxonomy" id="639282"/>
    <lineage>
        <taxon>Bacteria</taxon>
        <taxon>Pseudomonadati</taxon>
        <taxon>Deferribacterota</taxon>
        <taxon>Deferribacteres</taxon>
        <taxon>Deferribacterales</taxon>
        <taxon>Deferribacteraceae</taxon>
        <taxon>Deferribacter</taxon>
    </lineage>
</organism>
<evidence type="ECO:0000313" key="1">
    <source>
        <dbReference type="EMBL" id="BAI81728.1"/>
    </source>
</evidence>
<keyword evidence="1" id="KW-0614">Plasmid</keyword>
<dbReference type="EMBL" id="AP011530">
    <property type="protein sequence ID" value="BAI81728.1"/>
    <property type="molecule type" value="Genomic_DNA"/>
</dbReference>
<dbReference type="HOGENOM" id="CLU_2329071_0_0_0"/>
<keyword evidence="2" id="KW-1185">Reference proteome</keyword>
<reference evidence="1 2" key="1">
    <citation type="journal article" date="2010" name="DNA Res.">
        <title>Bacterial lifestyle in a deep-sea hydrothermal vent chimney revealed by the genome sequence of the thermophilic bacterium Deferribacter desulfuricans SSM1.</title>
        <authorList>
            <person name="Takaki Y."/>
            <person name="Shimamura S."/>
            <person name="Nakagawa S."/>
            <person name="Fukuhara Y."/>
            <person name="Horikawa H."/>
            <person name="Ankai A."/>
            <person name="Harada T."/>
            <person name="Hosoyama A."/>
            <person name="Oguchi A."/>
            <person name="Fukui S."/>
            <person name="Fujita N."/>
            <person name="Takami H."/>
            <person name="Takai K."/>
        </authorList>
    </citation>
    <scope>NUCLEOTIDE SEQUENCE [LARGE SCALE GENOMIC DNA]</scope>
    <source>
        <strain evidence="2">DSM 14783 / JCM 11476 / NBRC 101012 / SSM1</strain>
        <plasmid evidence="2">Plasmid megaplasmid pDF308</plasmid>
    </source>
</reference>
<dbReference type="RefSeq" id="WP_013008957.1">
    <property type="nucleotide sequence ID" value="NC_013940.1"/>
</dbReference>
<dbReference type="AlphaFoldDB" id="D3PET6"/>
<evidence type="ECO:0000313" key="2">
    <source>
        <dbReference type="Proteomes" id="UP000001520"/>
    </source>
</evidence>
<sequence length="98" mass="11376">MSIKCENCNNNLEFYVTSSFDVVSSDILVTALKENDFSDLYIKSNNEPDTLHVLCNCSNPILPELIEEELLYYFDIKYEKNNTDIEANYNNVHNDLKL</sequence>
<accession>D3PET6</accession>
<protein>
    <submittedName>
        <fullName evidence="1">Uncharacterized protein</fullName>
    </submittedName>
</protein>
<dbReference type="KEGG" id="ddf:DEFDS_P105"/>
<dbReference type="Proteomes" id="UP000001520">
    <property type="component" value="Plasmid megaplasmid pDF308"/>
</dbReference>
<name>D3PET6_DEFDS</name>